<dbReference type="GO" id="GO:0005507">
    <property type="term" value="F:copper ion binding"/>
    <property type="evidence" value="ECO:0007669"/>
    <property type="project" value="InterPro"/>
</dbReference>
<feature type="domain" description="Plastocyanin-like" evidence="6">
    <location>
        <begin position="299"/>
        <end position="438"/>
    </location>
</feature>
<evidence type="ECO:0000256" key="3">
    <source>
        <dbReference type="ARBA" id="ARBA00023002"/>
    </source>
</evidence>
<accession>A0A7R9EAE2</accession>
<feature type="domain" description="Plastocyanin-like" evidence="8">
    <location>
        <begin position="173"/>
        <end position="263"/>
    </location>
</feature>
<dbReference type="Pfam" id="PF00394">
    <property type="entry name" value="Cu-oxidase"/>
    <property type="match status" value="1"/>
</dbReference>
<sequence>MSATSLQHGFILVLLISCVFLLQILQHSTMSATCLQHGFILVLLISWGQAFTLSGECHWRAVSTPDFETAEDTTAASPTSDNLHPCSRPCKVGDEPMTCRYKFSVEWYMTMSKACYDCKSNKTDCFRMDCIPGDGFKRPVVVVNRQLPGPSIEVCLGDEILVELHNHLIEEGTLLQVCLGDEILVELHNHLMEESTTIHWHGHHQRGTQFMDGVPYVTQCPVQPKSAFRYRYWADTPGTHFWHSHTGCQRGDGMFGGLVVRVPRTRDPHSDLYDHDLPEHLIQVLDWGHELGVAKFLDHHHSNGDNKPRNILVNGLGRIFPDNGPDMWEDSETAQLNSEFSVQQGHSYRFRIVNAGFLNVPIEVSVDNHTLLVISSDGSDVKPIRVDSLVTYAGERFDFVLNASQEVANYWIRFRGLMDGDERFTSVHQVAVLRYQGAPRDEDPPEDVGYEEAYREGLTMNALNTGTDDHRSVAIPRLEAIIADDESLKPKADLTYYISYDFYNIDNPHFHRFPYYGYNQVPDKVSTPQLNFISMKLPPFPLLSQPGDIAPDMLCDSSTAKNCTRDYCECTHVLSVPLGDVVELIIIDKGVRYDANHPFHLHGHGFRVVAMERLNSSITEEEVRSLDKAGLIRRKLSGAPLKDTVTVPDGGYTIVRFHANNPGYWLFHCHIEFHVEIGMALVFKVGEHSDFPPVPRGFPQCNSWLPSEEDLDVSDTTTSKTTTSTITYSENDEDNAIPNIISITHWWPLLTQTSARISIASVARSDLISVLGAALFLGAVLR</sequence>
<dbReference type="InterPro" id="IPR001117">
    <property type="entry name" value="Cu-oxidase_2nd"/>
</dbReference>
<evidence type="ECO:0000313" key="9">
    <source>
        <dbReference type="EMBL" id="CAD7430056.1"/>
    </source>
</evidence>
<keyword evidence="4" id="KW-0186">Copper</keyword>
<reference evidence="9" key="1">
    <citation type="submission" date="2020-11" db="EMBL/GenBank/DDBJ databases">
        <authorList>
            <person name="Tran Van P."/>
        </authorList>
    </citation>
    <scope>NUCLEOTIDE SEQUENCE</scope>
</reference>
<evidence type="ECO:0000259" key="6">
    <source>
        <dbReference type="Pfam" id="PF00394"/>
    </source>
</evidence>
<evidence type="ECO:0000259" key="8">
    <source>
        <dbReference type="Pfam" id="PF07732"/>
    </source>
</evidence>
<feature type="domain" description="Plastocyanin-like" evidence="7">
    <location>
        <begin position="562"/>
        <end position="687"/>
    </location>
</feature>
<dbReference type="Pfam" id="PF07732">
    <property type="entry name" value="Cu-oxidase_3"/>
    <property type="match status" value="1"/>
</dbReference>
<dbReference type="GO" id="GO:0016491">
    <property type="term" value="F:oxidoreductase activity"/>
    <property type="evidence" value="ECO:0007669"/>
    <property type="project" value="UniProtKB-KW"/>
</dbReference>
<dbReference type="PROSITE" id="PS00080">
    <property type="entry name" value="MULTICOPPER_OXIDASE2"/>
    <property type="match status" value="1"/>
</dbReference>
<comment type="similarity">
    <text evidence="1">Belongs to the multicopper oxidase family.</text>
</comment>
<dbReference type="GO" id="GO:0005886">
    <property type="term" value="C:plasma membrane"/>
    <property type="evidence" value="ECO:0007669"/>
    <property type="project" value="TreeGrafter"/>
</dbReference>
<dbReference type="GO" id="GO:0006826">
    <property type="term" value="P:iron ion transport"/>
    <property type="evidence" value="ECO:0007669"/>
    <property type="project" value="TreeGrafter"/>
</dbReference>
<dbReference type="EMBL" id="OB794325">
    <property type="protein sequence ID" value="CAD7430056.1"/>
    <property type="molecule type" value="Genomic_DNA"/>
</dbReference>
<protein>
    <recommendedName>
        <fullName evidence="10">Laccase</fullName>
    </recommendedName>
</protein>
<dbReference type="InterPro" id="IPR033138">
    <property type="entry name" value="Cu_oxidase_CS"/>
</dbReference>
<keyword evidence="5" id="KW-0732">Signal</keyword>
<evidence type="ECO:0000259" key="7">
    <source>
        <dbReference type="Pfam" id="PF07731"/>
    </source>
</evidence>
<keyword evidence="3" id="KW-0560">Oxidoreductase</keyword>
<evidence type="ECO:0000256" key="5">
    <source>
        <dbReference type="SAM" id="SignalP"/>
    </source>
</evidence>
<evidence type="ECO:0000256" key="4">
    <source>
        <dbReference type="ARBA" id="ARBA00023008"/>
    </source>
</evidence>
<dbReference type="PROSITE" id="PS00079">
    <property type="entry name" value="MULTICOPPER_OXIDASE1"/>
    <property type="match status" value="1"/>
</dbReference>
<dbReference type="InterPro" id="IPR045087">
    <property type="entry name" value="Cu-oxidase_fam"/>
</dbReference>
<evidence type="ECO:0008006" key="10">
    <source>
        <dbReference type="Google" id="ProtNLM"/>
    </source>
</evidence>
<feature type="chain" id="PRO_5030799045" description="Laccase" evidence="5">
    <location>
        <begin position="27"/>
        <end position="782"/>
    </location>
</feature>
<evidence type="ECO:0000256" key="1">
    <source>
        <dbReference type="ARBA" id="ARBA00010609"/>
    </source>
</evidence>
<dbReference type="CDD" id="cd13905">
    <property type="entry name" value="CuRO_3_tcLLC2_insect_like"/>
    <property type="match status" value="1"/>
</dbReference>
<dbReference type="PANTHER" id="PTHR11709:SF394">
    <property type="entry name" value="FI03373P-RELATED"/>
    <property type="match status" value="1"/>
</dbReference>
<dbReference type="Pfam" id="PF07731">
    <property type="entry name" value="Cu-oxidase_2"/>
    <property type="match status" value="1"/>
</dbReference>
<feature type="signal peptide" evidence="5">
    <location>
        <begin position="1"/>
        <end position="26"/>
    </location>
</feature>
<proteinExistence type="inferred from homology"/>
<dbReference type="InterPro" id="IPR011707">
    <property type="entry name" value="Cu-oxidase-like_N"/>
</dbReference>
<name>A0A7R9EAE2_9NEOP</name>
<keyword evidence="2" id="KW-0479">Metal-binding</keyword>
<evidence type="ECO:0000256" key="2">
    <source>
        <dbReference type="ARBA" id="ARBA00022723"/>
    </source>
</evidence>
<dbReference type="CDD" id="cd13858">
    <property type="entry name" value="CuRO_1_tcLCC2_insect_like"/>
    <property type="match status" value="1"/>
</dbReference>
<dbReference type="InterPro" id="IPR011706">
    <property type="entry name" value="Cu-oxidase_C"/>
</dbReference>
<dbReference type="SUPFAM" id="SSF49503">
    <property type="entry name" value="Cupredoxins"/>
    <property type="match status" value="3"/>
</dbReference>
<dbReference type="AlphaFoldDB" id="A0A7R9EAE2"/>
<dbReference type="Gene3D" id="2.60.40.420">
    <property type="entry name" value="Cupredoxins - blue copper proteins"/>
    <property type="match status" value="4"/>
</dbReference>
<dbReference type="InterPro" id="IPR008972">
    <property type="entry name" value="Cupredoxin"/>
</dbReference>
<organism evidence="9">
    <name type="scientific">Timema monikensis</name>
    <dbReference type="NCBI Taxonomy" id="170555"/>
    <lineage>
        <taxon>Eukaryota</taxon>
        <taxon>Metazoa</taxon>
        <taxon>Ecdysozoa</taxon>
        <taxon>Arthropoda</taxon>
        <taxon>Hexapoda</taxon>
        <taxon>Insecta</taxon>
        <taxon>Pterygota</taxon>
        <taxon>Neoptera</taxon>
        <taxon>Polyneoptera</taxon>
        <taxon>Phasmatodea</taxon>
        <taxon>Timematodea</taxon>
        <taxon>Timematoidea</taxon>
        <taxon>Timematidae</taxon>
        <taxon>Timema</taxon>
    </lineage>
</organism>
<gene>
    <name evidence="9" type="ORF">TMSB3V08_LOCUS6825</name>
</gene>
<dbReference type="InterPro" id="IPR002355">
    <property type="entry name" value="Cu_oxidase_Cu_BS"/>
</dbReference>
<dbReference type="PANTHER" id="PTHR11709">
    <property type="entry name" value="MULTI-COPPER OXIDASE"/>
    <property type="match status" value="1"/>
</dbReference>
<dbReference type="FunFam" id="2.60.40.420:FF:000045">
    <property type="entry name" value="Laccase 2"/>
    <property type="match status" value="1"/>
</dbReference>
<dbReference type="CDD" id="cd13884">
    <property type="entry name" value="CuRO_2_tcLCC_insect_like"/>
    <property type="match status" value="1"/>
</dbReference>